<dbReference type="InterPro" id="IPR008906">
    <property type="entry name" value="HATC_C_dom"/>
</dbReference>
<dbReference type="EMBL" id="JAINUF010000002">
    <property type="protein sequence ID" value="KAJ8375508.1"/>
    <property type="molecule type" value="Genomic_DNA"/>
</dbReference>
<evidence type="ECO:0000313" key="8">
    <source>
        <dbReference type="EMBL" id="KAJ8375508.1"/>
    </source>
</evidence>
<comment type="subcellular location">
    <subcellularLocation>
        <location evidence="1">Nucleus</location>
    </subcellularLocation>
</comment>
<protein>
    <recommendedName>
        <fullName evidence="7">HAT C-terminal dimerisation domain-containing protein</fullName>
    </recommendedName>
</protein>
<evidence type="ECO:0000256" key="1">
    <source>
        <dbReference type="ARBA" id="ARBA00004123"/>
    </source>
</evidence>
<name>A0A9Q1G5R2_SYNKA</name>
<dbReference type="Pfam" id="PF05699">
    <property type="entry name" value="Dimer_Tnp_hAT"/>
    <property type="match status" value="1"/>
</dbReference>
<dbReference type="InterPro" id="IPR052035">
    <property type="entry name" value="ZnF_BED_domain_contain"/>
</dbReference>
<accession>A0A9Q1G5R2</accession>
<evidence type="ECO:0000259" key="7">
    <source>
        <dbReference type="Pfam" id="PF05699"/>
    </source>
</evidence>
<evidence type="ECO:0000256" key="4">
    <source>
        <dbReference type="ARBA" id="ARBA00022833"/>
    </source>
</evidence>
<dbReference type="PANTHER" id="PTHR46481">
    <property type="entry name" value="ZINC FINGER BED DOMAIN-CONTAINING PROTEIN 4"/>
    <property type="match status" value="1"/>
</dbReference>
<keyword evidence="2" id="KW-0479">Metal-binding</keyword>
<comment type="caution">
    <text evidence="8">The sequence shown here is derived from an EMBL/GenBank/DDBJ whole genome shotgun (WGS) entry which is preliminary data.</text>
</comment>
<dbReference type="Proteomes" id="UP001152622">
    <property type="component" value="Chromosome 2"/>
</dbReference>
<feature type="compositionally biased region" description="Basic and acidic residues" evidence="6">
    <location>
        <begin position="220"/>
        <end position="229"/>
    </location>
</feature>
<evidence type="ECO:0000256" key="6">
    <source>
        <dbReference type="SAM" id="MobiDB-lite"/>
    </source>
</evidence>
<reference evidence="8" key="1">
    <citation type="journal article" date="2023" name="Science">
        <title>Genome structures resolve the early diversification of teleost fishes.</title>
        <authorList>
            <person name="Parey E."/>
            <person name="Louis A."/>
            <person name="Montfort J."/>
            <person name="Bouchez O."/>
            <person name="Roques C."/>
            <person name="Iampietro C."/>
            <person name="Lluch J."/>
            <person name="Castinel A."/>
            <person name="Donnadieu C."/>
            <person name="Desvignes T."/>
            <person name="Floi Bucao C."/>
            <person name="Jouanno E."/>
            <person name="Wen M."/>
            <person name="Mejri S."/>
            <person name="Dirks R."/>
            <person name="Jansen H."/>
            <person name="Henkel C."/>
            <person name="Chen W.J."/>
            <person name="Zahm M."/>
            <person name="Cabau C."/>
            <person name="Klopp C."/>
            <person name="Thompson A.W."/>
            <person name="Robinson-Rechavi M."/>
            <person name="Braasch I."/>
            <person name="Lecointre G."/>
            <person name="Bobe J."/>
            <person name="Postlethwait J.H."/>
            <person name="Berthelot C."/>
            <person name="Roest Crollius H."/>
            <person name="Guiguen Y."/>
        </authorList>
    </citation>
    <scope>NUCLEOTIDE SEQUENCE</scope>
    <source>
        <strain evidence="8">WJC10195</strain>
    </source>
</reference>
<proteinExistence type="predicted"/>
<evidence type="ECO:0000256" key="3">
    <source>
        <dbReference type="ARBA" id="ARBA00022771"/>
    </source>
</evidence>
<evidence type="ECO:0000256" key="2">
    <source>
        <dbReference type="ARBA" id="ARBA00022723"/>
    </source>
</evidence>
<dbReference type="GO" id="GO:0046983">
    <property type="term" value="F:protein dimerization activity"/>
    <property type="evidence" value="ECO:0007669"/>
    <property type="project" value="InterPro"/>
</dbReference>
<gene>
    <name evidence="8" type="ORF">SKAU_G00060880</name>
</gene>
<dbReference type="GO" id="GO:0008270">
    <property type="term" value="F:zinc ion binding"/>
    <property type="evidence" value="ECO:0007669"/>
    <property type="project" value="UniProtKB-KW"/>
</dbReference>
<keyword evidence="4" id="KW-0862">Zinc</keyword>
<organism evidence="8 9">
    <name type="scientific">Synaphobranchus kaupii</name>
    <name type="common">Kaup's arrowtooth eel</name>
    <dbReference type="NCBI Taxonomy" id="118154"/>
    <lineage>
        <taxon>Eukaryota</taxon>
        <taxon>Metazoa</taxon>
        <taxon>Chordata</taxon>
        <taxon>Craniata</taxon>
        <taxon>Vertebrata</taxon>
        <taxon>Euteleostomi</taxon>
        <taxon>Actinopterygii</taxon>
        <taxon>Neopterygii</taxon>
        <taxon>Teleostei</taxon>
        <taxon>Anguilliformes</taxon>
        <taxon>Synaphobranchidae</taxon>
        <taxon>Synaphobranchus</taxon>
    </lineage>
</organism>
<dbReference type="InterPro" id="IPR012337">
    <property type="entry name" value="RNaseH-like_sf"/>
</dbReference>
<keyword evidence="9" id="KW-1185">Reference proteome</keyword>
<dbReference type="AlphaFoldDB" id="A0A9Q1G5R2"/>
<keyword evidence="5" id="KW-0539">Nucleus</keyword>
<sequence length="316" mass="35967">MFMLMLEEWGIEAERVLLVLRDSGANMQRLAVIQEEVGVPKYAIIQAVPTRWNSELHTLQRMLEQERALTVYATDYGHFTVPGAEEWDIVSNLVDTLTPMEQISLEMSSADASASCILPSVAILKRVLESQGPTSRGIQTLREIMLESMDRRFSKMEGTKEVVLACILDPRYKDRPLLQETVNKAKTWLKEESEKVAQATTTAPATTGSTTAPVTTTEEGDPKRPRVEEAQSSNLVDSLYDTMLQSESHPEVPEDMDEELNRYLREPVINRRNGNPLEWWSQNSGRFKKLSLQARGENAEKLCFLQYNLLLLNWQY</sequence>
<evidence type="ECO:0000313" key="9">
    <source>
        <dbReference type="Proteomes" id="UP001152622"/>
    </source>
</evidence>
<dbReference type="PANTHER" id="PTHR46481:SF10">
    <property type="entry name" value="ZINC FINGER BED DOMAIN-CONTAINING PROTEIN 39"/>
    <property type="match status" value="1"/>
</dbReference>
<feature type="domain" description="HAT C-terminal dimerisation" evidence="7">
    <location>
        <begin position="259"/>
        <end position="295"/>
    </location>
</feature>
<dbReference type="SUPFAM" id="SSF53098">
    <property type="entry name" value="Ribonuclease H-like"/>
    <property type="match status" value="1"/>
</dbReference>
<dbReference type="GO" id="GO:0005634">
    <property type="term" value="C:nucleus"/>
    <property type="evidence" value="ECO:0007669"/>
    <property type="project" value="UniProtKB-SubCell"/>
</dbReference>
<feature type="compositionally biased region" description="Low complexity" evidence="6">
    <location>
        <begin position="197"/>
        <end position="217"/>
    </location>
</feature>
<keyword evidence="3" id="KW-0863">Zinc-finger</keyword>
<dbReference type="OrthoDB" id="1607513at2759"/>
<evidence type="ECO:0000256" key="5">
    <source>
        <dbReference type="ARBA" id="ARBA00023242"/>
    </source>
</evidence>
<feature type="region of interest" description="Disordered" evidence="6">
    <location>
        <begin position="191"/>
        <end position="232"/>
    </location>
</feature>